<proteinExistence type="inferred from homology"/>
<dbReference type="GO" id="GO:0004029">
    <property type="term" value="F:aldehyde dehydrogenase (NAD+) activity"/>
    <property type="evidence" value="ECO:0007669"/>
    <property type="project" value="UniProtKB-EC"/>
</dbReference>
<dbReference type="InterPro" id="IPR016163">
    <property type="entry name" value="Ald_DH_C"/>
</dbReference>
<protein>
    <submittedName>
        <fullName evidence="4">Aldehyde dehydrogenase (NAD+)</fullName>
        <ecNumber evidence="4">1.2.1.3</ecNumber>
    </submittedName>
</protein>
<gene>
    <name evidence="4" type="ORF">QO010_001995</name>
</gene>
<accession>A0ABU0IQB9</accession>
<dbReference type="EMBL" id="JAUSVS010000003">
    <property type="protein sequence ID" value="MDQ0464214.1"/>
    <property type="molecule type" value="Genomic_DNA"/>
</dbReference>
<dbReference type="InterPro" id="IPR015590">
    <property type="entry name" value="Aldehyde_DH_dom"/>
</dbReference>
<dbReference type="RefSeq" id="WP_307348722.1">
    <property type="nucleotide sequence ID" value="NZ_JAUSVS010000003.1"/>
</dbReference>
<feature type="domain" description="Aldehyde dehydrogenase" evidence="3">
    <location>
        <begin position="13"/>
        <end position="469"/>
    </location>
</feature>
<comment type="similarity">
    <text evidence="1">Belongs to the aldehyde dehydrogenase family.</text>
</comment>
<sequence length="479" mass="50969">MREYMKFYIDGKWVDPVTPKSLDVINPANEEVCGHISIGTAADVDLAVAAAKKAFETWSQTTREQRIEVLERIIVEYQKRYEDMAKAITEEMGAPSWLAQRAQAAMGIGHLQTAVAVLKNYRFEEDRGTTKLVKEPIGVCGFITPWNWPVNQIACKVAPALATGCTMVLKPSEVAPFSGYIWTEILHAAGVPAGVYNMVNGDGPGVGVALSSHPDVDMVSFTGSTRAGIEVAKNAAPTVKRVHQELGGKSPNIILDDADFQKAVSGGVGSVMMNSGQSCNAPTRMLVPGKRMDEVIAIAKATAEAHDVGDPNGNHRMGPVVSEVQWTKIQGLIEKGIAEGATLVTGGPGRPEGLDKGYYVKPTVFANVTNDMTIAKEEIFGPVISILGYETVDEAVKVGNDTEYGLAAYVSGGDLEAARKVASRLRAGQVNINGAGPDMMAPFGGFKMSGNGREWGDHAFGEFLETKAILGNSAPAAAE</sequence>
<dbReference type="InterPro" id="IPR016162">
    <property type="entry name" value="Ald_DH_N"/>
</dbReference>
<name>A0ABU0IQB9_9CAUL</name>
<dbReference type="Proteomes" id="UP001228905">
    <property type="component" value="Unassembled WGS sequence"/>
</dbReference>
<evidence type="ECO:0000313" key="5">
    <source>
        <dbReference type="Proteomes" id="UP001228905"/>
    </source>
</evidence>
<evidence type="ECO:0000256" key="1">
    <source>
        <dbReference type="ARBA" id="ARBA00009986"/>
    </source>
</evidence>
<dbReference type="Gene3D" id="3.40.605.10">
    <property type="entry name" value="Aldehyde Dehydrogenase, Chain A, domain 1"/>
    <property type="match status" value="1"/>
</dbReference>
<reference evidence="4 5" key="1">
    <citation type="submission" date="2023-07" db="EMBL/GenBank/DDBJ databases">
        <title>Genomic Encyclopedia of Type Strains, Phase IV (KMG-IV): sequencing the most valuable type-strain genomes for metagenomic binning, comparative biology and taxonomic classification.</title>
        <authorList>
            <person name="Goeker M."/>
        </authorList>
    </citation>
    <scope>NUCLEOTIDE SEQUENCE [LARGE SCALE GENOMIC DNA]</scope>
    <source>
        <strain evidence="4 5">DSM 18695</strain>
    </source>
</reference>
<evidence type="ECO:0000259" key="3">
    <source>
        <dbReference type="Pfam" id="PF00171"/>
    </source>
</evidence>
<dbReference type="EC" id="1.2.1.3" evidence="4"/>
<comment type="caution">
    <text evidence="4">The sequence shown here is derived from an EMBL/GenBank/DDBJ whole genome shotgun (WGS) entry which is preliminary data.</text>
</comment>
<evidence type="ECO:0000313" key="4">
    <source>
        <dbReference type="EMBL" id="MDQ0464214.1"/>
    </source>
</evidence>
<dbReference type="PANTHER" id="PTHR42804">
    <property type="entry name" value="ALDEHYDE DEHYDROGENASE"/>
    <property type="match status" value="1"/>
</dbReference>
<dbReference type="Pfam" id="PF00171">
    <property type="entry name" value="Aldedh"/>
    <property type="match status" value="1"/>
</dbReference>
<dbReference type="Gene3D" id="3.40.309.10">
    <property type="entry name" value="Aldehyde Dehydrogenase, Chain A, domain 2"/>
    <property type="match status" value="1"/>
</dbReference>
<dbReference type="PANTHER" id="PTHR42804:SF1">
    <property type="entry name" value="ALDEHYDE DEHYDROGENASE-RELATED"/>
    <property type="match status" value="1"/>
</dbReference>
<keyword evidence="5" id="KW-1185">Reference proteome</keyword>
<dbReference type="InterPro" id="IPR016161">
    <property type="entry name" value="Ald_DH/histidinol_DH"/>
</dbReference>
<dbReference type="CDD" id="cd07138">
    <property type="entry name" value="ALDH_CddD_SSP0762"/>
    <property type="match status" value="1"/>
</dbReference>
<keyword evidence="2 4" id="KW-0560">Oxidoreductase</keyword>
<organism evidence="4 5">
    <name type="scientific">Caulobacter ginsengisoli</name>
    <dbReference type="NCBI Taxonomy" id="400775"/>
    <lineage>
        <taxon>Bacteria</taxon>
        <taxon>Pseudomonadati</taxon>
        <taxon>Pseudomonadota</taxon>
        <taxon>Alphaproteobacteria</taxon>
        <taxon>Caulobacterales</taxon>
        <taxon>Caulobacteraceae</taxon>
        <taxon>Caulobacter</taxon>
    </lineage>
</organism>
<dbReference type="SUPFAM" id="SSF53720">
    <property type="entry name" value="ALDH-like"/>
    <property type="match status" value="1"/>
</dbReference>
<evidence type="ECO:0000256" key="2">
    <source>
        <dbReference type="ARBA" id="ARBA00023002"/>
    </source>
</evidence>